<dbReference type="InterPro" id="IPR003661">
    <property type="entry name" value="HisK_dim/P_dom"/>
</dbReference>
<dbReference type="InterPro" id="IPR036097">
    <property type="entry name" value="HisK_dim/P_sf"/>
</dbReference>
<dbReference type="InterPro" id="IPR004358">
    <property type="entry name" value="Sig_transdc_His_kin-like_C"/>
</dbReference>
<evidence type="ECO:0000256" key="6">
    <source>
        <dbReference type="ARBA" id="ARBA00022777"/>
    </source>
</evidence>
<dbReference type="EMBL" id="JAEMUK010000079">
    <property type="protein sequence ID" value="MBJ7544623.1"/>
    <property type="molecule type" value="Genomic_DNA"/>
</dbReference>
<evidence type="ECO:0000256" key="8">
    <source>
        <dbReference type="ARBA" id="ARBA00023012"/>
    </source>
</evidence>
<dbReference type="InterPro" id="IPR000014">
    <property type="entry name" value="PAS"/>
</dbReference>
<proteinExistence type="predicted"/>
<dbReference type="InterPro" id="IPR036890">
    <property type="entry name" value="HATPase_C_sf"/>
</dbReference>
<dbReference type="CDD" id="cd00130">
    <property type="entry name" value="PAS"/>
    <property type="match status" value="1"/>
</dbReference>
<dbReference type="InterPro" id="IPR003594">
    <property type="entry name" value="HATPase_dom"/>
</dbReference>
<reference evidence="10 11" key="1">
    <citation type="submission" date="2020-12" db="EMBL/GenBank/DDBJ databases">
        <title>Revised draft genomes of Rhodomicrobium vannielii ATCC 17100 and Rhodomicrobium udaipurense JA643.</title>
        <authorList>
            <person name="Conners E.M."/>
            <person name="Davenport E.J."/>
            <person name="Bose A."/>
        </authorList>
    </citation>
    <scope>NUCLEOTIDE SEQUENCE [LARGE SCALE GENOMIC DNA]</scope>
    <source>
        <strain evidence="10 11">JA643</strain>
    </source>
</reference>
<dbReference type="SMART" id="SM00388">
    <property type="entry name" value="HisKA"/>
    <property type="match status" value="1"/>
</dbReference>
<dbReference type="SUPFAM" id="SSF55874">
    <property type="entry name" value="ATPase domain of HSP90 chaperone/DNA topoisomerase II/histidine kinase"/>
    <property type="match status" value="1"/>
</dbReference>
<evidence type="ECO:0000313" key="11">
    <source>
        <dbReference type="Proteomes" id="UP000623250"/>
    </source>
</evidence>
<dbReference type="PANTHER" id="PTHR43065:SF10">
    <property type="entry name" value="PEROXIDE STRESS-ACTIVATED HISTIDINE KINASE MAK3"/>
    <property type="match status" value="1"/>
</dbReference>
<keyword evidence="11" id="KW-1185">Reference proteome</keyword>
<dbReference type="CDD" id="cd00082">
    <property type="entry name" value="HisKA"/>
    <property type="match status" value="1"/>
</dbReference>
<keyword evidence="4" id="KW-0808">Transferase</keyword>
<comment type="catalytic activity">
    <reaction evidence="1">
        <text>ATP + protein L-histidine = ADP + protein N-phospho-L-histidine.</text>
        <dbReference type="EC" id="2.7.13.3"/>
    </reaction>
</comment>
<keyword evidence="8" id="KW-0902">Two-component regulatory system</keyword>
<feature type="domain" description="Histidine kinase" evidence="9">
    <location>
        <begin position="149"/>
        <end position="368"/>
    </location>
</feature>
<evidence type="ECO:0000256" key="4">
    <source>
        <dbReference type="ARBA" id="ARBA00022679"/>
    </source>
</evidence>
<dbReference type="Gene3D" id="3.30.450.20">
    <property type="entry name" value="PAS domain"/>
    <property type="match status" value="1"/>
</dbReference>
<evidence type="ECO:0000256" key="5">
    <source>
        <dbReference type="ARBA" id="ARBA00022741"/>
    </source>
</evidence>
<dbReference type="InterPro" id="IPR035965">
    <property type="entry name" value="PAS-like_dom_sf"/>
</dbReference>
<keyword evidence="3" id="KW-0597">Phosphoprotein</keyword>
<dbReference type="Gene3D" id="3.30.565.10">
    <property type="entry name" value="Histidine kinase-like ATPase, C-terminal domain"/>
    <property type="match status" value="1"/>
</dbReference>
<dbReference type="Gene3D" id="1.10.287.130">
    <property type="match status" value="1"/>
</dbReference>
<sequence length="377" mass="40851">MAPRDKTKKASDAAKPLDFKALVQGLPHVVVVVDATNRIVFANFAAENFFGLGEALLKKRALPALVAFANPLTALADQVRHTRGAVNEYELDLAMPDRPARSVDVFASILNEREDYVLLMLQQRNMAAMIERQLTHRGAARSVSAMAAVLAHEIKNPLSGIRGAAQLLEAGASEEDQPLAQLITEETDRIRDLVDRMEVFGDERPVSKDAVNIHSVLDHVKRIARAGFARHITIQQSFDPSLPSVPGNRDKLIQALLNLVKNSAEAIGDKNDGVITLSTAFRPGLSLRLPNSDSSVKLPLEICVSDNGSGVPEDVKPHLFEPFVTTKAKGAGLGLALVAKIVGDHGGVIECESRSRLTTFRMLLPMYQPSARKTGAI</sequence>
<gene>
    <name evidence="10" type="ORF">JDN41_13795</name>
</gene>
<dbReference type="SMART" id="SM00387">
    <property type="entry name" value="HATPase_c"/>
    <property type="match status" value="1"/>
</dbReference>
<evidence type="ECO:0000256" key="1">
    <source>
        <dbReference type="ARBA" id="ARBA00000085"/>
    </source>
</evidence>
<keyword evidence="7" id="KW-0067">ATP-binding</keyword>
<dbReference type="PANTHER" id="PTHR43065">
    <property type="entry name" value="SENSOR HISTIDINE KINASE"/>
    <property type="match status" value="1"/>
</dbReference>
<dbReference type="SUPFAM" id="SSF55785">
    <property type="entry name" value="PYP-like sensor domain (PAS domain)"/>
    <property type="match status" value="1"/>
</dbReference>
<name>A0A8I1GCN0_9HYPH</name>
<dbReference type="EC" id="2.7.13.3" evidence="2"/>
<evidence type="ECO:0000313" key="10">
    <source>
        <dbReference type="EMBL" id="MBJ7544623.1"/>
    </source>
</evidence>
<dbReference type="PROSITE" id="PS50109">
    <property type="entry name" value="HIS_KIN"/>
    <property type="match status" value="1"/>
</dbReference>
<evidence type="ECO:0000256" key="7">
    <source>
        <dbReference type="ARBA" id="ARBA00022840"/>
    </source>
</evidence>
<comment type="caution">
    <text evidence="10">The sequence shown here is derived from an EMBL/GenBank/DDBJ whole genome shotgun (WGS) entry which is preliminary data.</text>
</comment>
<dbReference type="Pfam" id="PF00512">
    <property type="entry name" value="HisKA"/>
    <property type="match status" value="1"/>
</dbReference>
<dbReference type="Pfam" id="PF02518">
    <property type="entry name" value="HATPase_c"/>
    <property type="match status" value="1"/>
</dbReference>
<dbReference type="Pfam" id="PF00989">
    <property type="entry name" value="PAS"/>
    <property type="match status" value="1"/>
</dbReference>
<accession>A0A8I1GCN0</accession>
<keyword evidence="5" id="KW-0547">Nucleotide-binding</keyword>
<dbReference type="AlphaFoldDB" id="A0A8I1GCN0"/>
<dbReference type="PRINTS" id="PR00344">
    <property type="entry name" value="BCTRLSENSOR"/>
</dbReference>
<dbReference type="GO" id="GO:0005524">
    <property type="term" value="F:ATP binding"/>
    <property type="evidence" value="ECO:0007669"/>
    <property type="project" value="UniProtKB-KW"/>
</dbReference>
<evidence type="ECO:0000256" key="3">
    <source>
        <dbReference type="ARBA" id="ARBA00022553"/>
    </source>
</evidence>
<dbReference type="GO" id="GO:0000155">
    <property type="term" value="F:phosphorelay sensor kinase activity"/>
    <property type="evidence" value="ECO:0007669"/>
    <property type="project" value="InterPro"/>
</dbReference>
<keyword evidence="6" id="KW-0418">Kinase</keyword>
<dbReference type="InterPro" id="IPR005467">
    <property type="entry name" value="His_kinase_dom"/>
</dbReference>
<evidence type="ECO:0000256" key="2">
    <source>
        <dbReference type="ARBA" id="ARBA00012438"/>
    </source>
</evidence>
<dbReference type="GO" id="GO:0006355">
    <property type="term" value="P:regulation of DNA-templated transcription"/>
    <property type="evidence" value="ECO:0007669"/>
    <property type="project" value="InterPro"/>
</dbReference>
<dbReference type="InterPro" id="IPR013767">
    <property type="entry name" value="PAS_fold"/>
</dbReference>
<dbReference type="Proteomes" id="UP000623250">
    <property type="component" value="Unassembled WGS sequence"/>
</dbReference>
<evidence type="ECO:0000259" key="9">
    <source>
        <dbReference type="PROSITE" id="PS50109"/>
    </source>
</evidence>
<organism evidence="10 11">
    <name type="scientific">Rhodomicrobium udaipurense</name>
    <dbReference type="NCBI Taxonomy" id="1202716"/>
    <lineage>
        <taxon>Bacteria</taxon>
        <taxon>Pseudomonadati</taxon>
        <taxon>Pseudomonadota</taxon>
        <taxon>Alphaproteobacteria</taxon>
        <taxon>Hyphomicrobiales</taxon>
        <taxon>Hyphomicrobiaceae</taxon>
        <taxon>Rhodomicrobium</taxon>
    </lineage>
</organism>
<dbReference type="SUPFAM" id="SSF47384">
    <property type="entry name" value="Homodimeric domain of signal transducing histidine kinase"/>
    <property type="match status" value="1"/>
</dbReference>
<protein>
    <recommendedName>
        <fullName evidence="2">histidine kinase</fullName>
        <ecNumber evidence="2">2.7.13.3</ecNumber>
    </recommendedName>
</protein>